<feature type="transmembrane region" description="Helical" evidence="1">
    <location>
        <begin position="23"/>
        <end position="47"/>
    </location>
</feature>
<protein>
    <submittedName>
        <fullName evidence="2">Uncharacterized protein</fullName>
    </submittedName>
</protein>
<dbReference type="OrthoDB" id="3628895at2"/>
<dbReference type="EMBL" id="SFCC01000004">
    <property type="protein sequence ID" value="RZQ64291.1"/>
    <property type="molecule type" value="Genomic_DNA"/>
</dbReference>
<keyword evidence="1" id="KW-0812">Transmembrane</keyword>
<dbReference type="Proteomes" id="UP000292003">
    <property type="component" value="Unassembled WGS sequence"/>
</dbReference>
<proteinExistence type="predicted"/>
<keyword evidence="1" id="KW-1133">Transmembrane helix</keyword>
<sequence length="103" mass="11298">MTEPVWPAEPFPAQQKLHQPWRVGLAATEVVLAALALWGAFALWPMGINDIVLRLNNGEELVSTHYTGSWIFTAIVVGTLAAVLVVDALRQLALGLRVRTRGR</sequence>
<comment type="caution">
    <text evidence="2">The sequence shown here is derived from an EMBL/GenBank/DDBJ whole genome shotgun (WGS) entry which is preliminary data.</text>
</comment>
<evidence type="ECO:0000313" key="3">
    <source>
        <dbReference type="Proteomes" id="UP000292003"/>
    </source>
</evidence>
<gene>
    <name evidence="2" type="ORF">EWH70_09945</name>
</gene>
<dbReference type="RefSeq" id="WP_130475004.1">
    <property type="nucleotide sequence ID" value="NZ_SFCC01000004.1"/>
</dbReference>
<name>A0A4Q7J969_9PSEU</name>
<evidence type="ECO:0000256" key="1">
    <source>
        <dbReference type="SAM" id="Phobius"/>
    </source>
</evidence>
<feature type="transmembrane region" description="Helical" evidence="1">
    <location>
        <begin position="67"/>
        <end position="89"/>
    </location>
</feature>
<organism evidence="2 3">
    <name type="scientific">Amycolatopsis suaedae</name>
    <dbReference type="NCBI Taxonomy" id="2510978"/>
    <lineage>
        <taxon>Bacteria</taxon>
        <taxon>Bacillati</taxon>
        <taxon>Actinomycetota</taxon>
        <taxon>Actinomycetes</taxon>
        <taxon>Pseudonocardiales</taxon>
        <taxon>Pseudonocardiaceae</taxon>
        <taxon>Amycolatopsis</taxon>
    </lineage>
</organism>
<reference evidence="2 3" key="1">
    <citation type="submission" date="2019-02" db="EMBL/GenBank/DDBJ databases">
        <title>Draft genome sequence of Amycolatopsis sp. 8-3EHSu isolated from roots of Suaeda maritima.</title>
        <authorList>
            <person name="Duangmal K."/>
            <person name="Chantavorakit T."/>
        </authorList>
    </citation>
    <scope>NUCLEOTIDE SEQUENCE [LARGE SCALE GENOMIC DNA]</scope>
    <source>
        <strain evidence="2 3">8-3EHSu</strain>
    </source>
</reference>
<accession>A0A4Q7J969</accession>
<evidence type="ECO:0000313" key="2">
    <source>
        <dbReference type="EMBL" id="RZQ64291.1"/>
    </source>
</evidence>
<dbReference type="AlphaFoldDB" id="A0A4Q7J969"/>
<keyword evidence="3" id="KW-1185">Reference proteome</keyword>
<keyword evidence="1" id="KW-0472">Membrane</keyword>